<feature type="binding site" evidence="15">
    <location>
        <position position="78"/>
    </location>
    <ligand>
        <name>Mg(2+)</name>
        <dbReference type="ChEBI" id="CHEBI:18420"/>
    </ligand>
</feature>
<dbReference type="RefSeq" id="WP_307224195.1">
    <property type="nucleotide sequence ID" value="NZ_CP116940.1"/>
</dbReference>
<evidence type="ECO:0000256" key="8">
    <source>
        <dbReference type="ARBA" id="ARBA00023014"/>
    </source>
</evidence>
<dbReference type="GO" id="GO:0004160">
    <property type="term" value="F:dihydroxy-acid dehydratase activity"/>
    <property type="evidence" value="ECO:0007669"/>
    <property type="project" value="UniProtKB-EC"/>
</dbReference>
<feature type="binding site" evidence="15">
    <location>
        <position position="120"/>
    </location>
    <ligand>
        <name>Mg(2+)</name>
        <dbReference type="ChEBI" id="CHEBI:18420"/>
    </ligand>
</feature>
<dbReference type="EMBL" id="JAUSUE010000012">
    <property type="protein sequence ID" value="MDQ0204048.1"/>
    <property type="molecule type" value="Genomic_DNA"/>
</dbReference>
<evidence type="ECO:0000256" key="7">
    <source>
        <dbReference type="ARBA" id="ARBA00023004"/>
    </source>
</evidence>
<feature type="binding site" description="via carbamate group" evidence="15">
    <location>
        <position position="121"/>
    </location>
    <ligand>
        <name>Mg(2+)</name>
        <dbReference type="ChEBI" id="CHEBI:18420"/>
    </ligand>
</feature>
<protein>
    <recommendedName>
        <fullName evidence="14 15">Dihydroxy-acid dehydratase</fullName>
        <shortName evidence="15">DAD</shortName>
        <ecNumber evidence="14 15">4.2.1.9</ecNumber>
    </recommendedName>
</protein>
<evidence type="ECO:0000256" key="9">
    <source>
        <dbReference type="ARBA" id="ARBA00023239"/>
    </source>
</evidence>
<dbReference type="PROSITE" id="PS00886">
    <property type="entry name" value="ILVD_EDD_1"/>
    <property type="match status" value="1"/>
</dbReference>
<evidence type="ECO:0000256" key="3">
    <source>
        <dbReference type="ARBA" id="ARBA00022605"/>
    </source>
</evidence>
<dbReference type="PROSITE" id="PS00887">
    <property type="entry name" value="ILVD_EDD_2"/>
    <property type="match status" value="1"/>
</dbReference>
<accession>A0ABT9Y889</accession>
<dbReference type="InterPro" id="IPR000581">
    <property type="entry name" value="ILV_EDD_N"/>
</dbReference>
<dbReference type="NCBIfam" id="TIGR00110">
    <property type="entry name" value="ilvD"/>
    <property type="match status" value="1"/>
</dbReference>
<keyword evidence="8 15" id="KW-0411">Iron-sulfur</keyword>
<comment type="cofactor">
    <cofactor evidence="1 15">
        <name>Mg(2+)</name>
        <dbReference type="ChEBI" id="CHEBI:18420"/>
    </cofactor>
</comment>
<evidence type="ECO:0000256" key="4">
    <source>
        <dbReference type="ARBA" id="ARBA00022714"/>
    </source>
</evidence>
<evidence type="ECO:0000256" key="13">
    <source>
        <dbReference type="ARBA" id="ARBA00029437"/>
    </source>
</evidence>
<keyword evidence="7 15" id="KW-0408">Iron</keyword>
<dbReference type="InterPro" id="IPR042096">
    <property type="entry name" value="Dihydro-acid_dehy_C"/>
</dbReference>
<sequence length="552" mass="59335">MHSDELKKGIYRANQRSLLKAAGLGEEDIQKPLIGVVNSFNEIVPGHTHLREIAKYVKLGIAAKGGTPLEFPSIAICDGMAMNHEGMRYSLASRELIADSIEAMTIGHQLDGLVLITNCDKITPGMLMAAARTNIPSIMISGGPMLAGTFQGEITDNSVGCETSGKVATGRLTVDEMSEWEDTSCPTCGSCSHLGTANSMNCMAEALGMTLPWNSVIPAVYSKRNVLARRTGEQLMYLVKHNICPHDILSQKSFENAIATDMAIGGSTNTVLHLIAIAHEVGIDLSVNKFDEISKKVPKLCNFSPSGKYHMEDLFHAGGLQAVIKEISRINMIHESALTVTGHTIGENITYSQIKNKKVITSAQNPYYKEGGIAILWGNIAPSSAVVKAGTVNVSMLKHKGPAKVFYSEDDAVSAIVKRNIKKGDVIVILYEGPKGGPGMREMLMATAAVVASGLDKEVALITDGRFSGATHGACIGHISPEAASGGPIGVIRNDDIIEIDIPARKLNLLISDSELEERLKNNEIKPRKKRKGYLSRYSKNVLSANYGAILE</sequence>
<keyword evidence="6 15" id="KW-0460">Magnesium</keyword>
<keyword evidence="3 15" id="KW-0028">Amino-acid biosynthesis</keyword>
<dbReference type="InterPro" id="IPR004404">
    <property type="entry name" value="DihydroxyA_deHydtase"/>
</dbReference>
<evidence type="ECO:0000256" key="11">
    <source>
        <dbReference type="ARBA" id="ARBA00029304"/>
    </source>
</evidence>
<comment type="caution">
    <text evidence="18">The sequence shown here is derived from an EMBL/GenBank/DDBJ whole genome shotgun (WGS) entry which is preliminary data.</text>
</comment>
<keyword evidence="5 15" id="KW-0479">Metal-binding</keyword>
<comment type="pathway">
    <text evidence="12 15">Amino-acid biosynthesis; L-valine biosynthesis; L-valine from pyruvate: step 3/4.</text>
</comment>
<name>A0ABT9Y889_9FIRM</name>
<dbReference type="NCBIfam" id="NF002068">
    <property type="entry name" value="PRK00911.1"/>
    <property type="match status" value="1"/>
</dbReference>
<comment type="catalytic activity">
    <reaction evidence="15">
        <text>(2R,3R)-2,3-dihydroxy-3-methylpentanoate = (S)-3-methyl-2-oxopentanoate + H2O</text>
        <dbReference type="Rhea" id="RHEA:27694"/>
        <dbReference type="ChEBI" id="CHEBI:15377"/>
        <dbReference type="ChEBI" id="CHEBI:35146"/>
        <dbReference type="ChEBI" id="CHEBI:49258"/>
        <dbReference type="EC" id="4.2.1.9"/>
    </reaction>
</comment>
<evidence type="ECO:0000256" key="12">
    <source>
        <dbReference type="ARBA" id="ARBA00029436"/>
    </source>
</evidence>
<keyword evidence="10 15" id="KW-0100">Branched-chain amino acid biosynthesis</keyword>
<evidence type="ECO:0000256" key="6">
    <source>
        <dbReference type="ARBA" id="ARBA00022842"/>
    </source>
</evidence>
<dbReference type="Gene3D" id="3.50.30.80">
    <property type="entry name" value="IlvD/EDD C-terminal domain-like"/>
    <property type="match status" value="1"/>
</dbReference>
<dbReference type="InterPro" id="IPR037237">
    <property type="entry name" value="IlvD/EDD_N"/>
</dbReference>
<evidence type="ECO:0000256" key="15">
    <source>
        <dbReference type="HAMAP-Rule" id="MF_00012"/>
    </source>
</evidence>
<comment type="similarity">
    <text evidence="2 15">Belongs to the IlvD/Edd family.</text>
</comment>
<feature type="modified residue" description="N6-carboxylysine" evidence="15">
    <location>
        <position position="121"/>
    </location>
</feature>
<comment type="catalytic activity">
    <reaction evidence="11">
        <text>(2R)-2,3-dihydroxy-3-methylbutanoate = 3-methyl-2-oxobutanoate + H2O</text>
        <dbReference type="Rhea" id="RHEA:24809"/>
        <dbReference type="ChEBI" id="CHEBI:11851"/>
        <dbReference type="ChEBI" id="CHEBI:15377"/>
        <dbReference type="ChEBI" id="CHEBI:49072"/>
        <dbReference type="EC" id="4.2.1.9"/>
    </reaction>
    <physiologicalReaction direction="left-to-right" evidence="11">
        <dbReference type="Rhea" id="RHEA:24810"/>
    </physiologicalReaction>
</comment>
<comment type="pathway">
    <text evidence="13 15">Amino-acid biosynthesis; L-isoleucine biosynthesis; L-isoleucine from 2-oxobutanoate: step 3/4.</text>
</comment>
<comment type="subunit">
    <text evidence="15">Homodimer.</text>
</comment>
<gene>
    <name evidence="15" type="primary">ilvD</name>
    <name evidence="18" type="ORF">J2S01_001770</name>
</gene>
<dbReference type="Pfam" id="PF00920">
    <property type="entry name" value="ILVD_EDD_N"/>
    <property type="match status" value="1"/>
</dbReference>
<keyword evidence="4 15" id="KW-0001">2Fe-2S</keyword>
<evidence type="ECO:0000259" key="16">
    <source>
        <dbReference type="Pfam" id="PF00920"/>
    </source>
</evidence>
<dbReference type="Pfam" id="PF24877">
    <property type="entry name" value="ILV_EDD_C"/>
    <property type="match status" value="1"/>
</dbReference>
<feature type="domain" description="Dihydroxy-acid/6-phosphogluconate dehydratase C-terminal" evidence="17">
    <location>
        <begin position="358"/>
        <end position="549"/>
    </location>
</feature>
<comment type="function">
    <text evidence="15">Functions in the biosynthesis of branched-chain amino acids. Catalyzes the dehydration of (2R,3R)-2,3-dihydroxy-3-methylpentanoate (2,3-dihydroxy-3-methylvalerate) into 2-oxo-3-methylpentanoate (2-oxo-3-methylvalerate) and of (2R)-2,3-dihydroxy-3-methylbutanoate (2,3-dihydroxyisovalerate) into 2-oxo-3-methylbutanoate (2-oxoisovalerate), the penultimate precursor to L-isoleucine and L-valine, respectively.</text>
</comment>
<evidence type="ECO:0000259" key="17">
    <source>
        <dbReference type="Pfam" id="PF24877"/>
    </source>
</evidence>
<dbReference type="InterPro" id="IPR056740">
    <property type="entry name" value="ILV_EDD_C"/>
</dbReference>
<evidence type="ECO:0000256" key="14">
    <source>
        <dbReference type="ARBA" id="ARBA00029490"/>
    </source>
</evidence>
<dbReference type="HAMAP" id="MF_00012">
    <property type="entry name" value="IlvD"/>
    <property type="match status" value="1"/>
</dbReference>
<evidence type="ECO:0000313" key="19">
    <source>
        <dbReference type="Proteomes" id="UP001239167"/>
    </source>
</evidence>
<evidence type="ECO:0000256" key="10">
    <source>
        <dbReference type="ARBA" id="ARBA00023304"/>
    </source>
</evidence>
<organism evidence="18 19">
    <name type="scientific">Pectinatus haikarae</name>
    <dbReference type="NCBI Taxonomy" id="349096"/>
    <lineage>
        <taxon>Bacteria</taxon>
        <taxon>Bacillati</taxon>
        <taxon>Bacillota</taxon>
        <taxon>Negativicutes</taxon>
        <taxon>Selenomonadales</taxon>
        <taxon>Selenomonadaceae</taxon>
        <taxon>Pectinatus</taxon>
    </lineage>
</organism>
<feature type="binding site" evidence="15">
    <location>
        <position position="442"/>
    </location>
    <ligand>
        <name>Mg(2+)</name>
        <dbReference type="ChEBI" id="CHEBI:18420"/>
    </ligand>
</feature>
<comment type="caution">
    <text evidence="15">Lacks conserved residue(s) required for the propagation of feature annotation.</text>
</comment>
<feature type="active site" description="Proton acceptor" evidence="15">
    <location>
        <position position="468"/>
    </location>
</feature>
<dbReference type="Proteomes" id="UP001239167">
    <property type="component" value="Unassembled WGS sequence"/>
</dbReference>
<dbReference type="SUPFAM" id="SSF52016">
    <property type="entry name" value="LeuD/IlvD-like"/>
    <property type="match status" value="1"/>
</dbReference>
<dbReference type="EC" id="4.2.1.9" evidence="14 15"/>
<dbReference type="SUPFAM" id="SSF143975">
    <property type="entry name" value="IlvD/EDD N-terminal domain-like"/>
    <property type="match status" value="1"/>
</dbReference>
<feature type="domain" description="Dihydroxy-acid/6-phosphogluconate dehydratase N-terminal" evidence="16">
    <location>
        <begin position="31"/>
        <end position="348"/>
    </location>
</feature>
<reference evidence="18 19" key="1">
    <citation type="submission" date="2023-07" db="EMBL/GenBank/DDBJ databases">
        <title>Genomic Encyclopedia of Type Strains, Phase IV (KMG-IV): sequencing the most valuable type-strain genomes for metagenomic binning, comparative biology and taxonomic classification.</title>
        <authorList>
            <person name="Goeker M."/>
        </authorList>
    </citation>
    <scope>NUCLEOTIDE SEQUENCE [LARGE SCALE GENOMIC DNA]</scope>
    <source>
        <strain evidence="18 19">DSM 16980</strain>
    </source>
</reference>
<keyword evidence="19" id="KW-1185">Reference proteome</keyword>
<dbReference type="PANTHER" id="PTHR43661:SF3">
    <property type="entry name" value="D-XYLONATE DEHYDRATASE YAGF-RELATED"/>
    <property type="match status" value="1"/>
</dbReference>
<evidence type="ECO:0000256" key="1">
    <source>
        <dbReference type="ARBA" id="ARBA00001946"/>
    </source>
</evidence>
<keyword evidence="9 15" id="KW-0456">Lyase</keyword>
<dbReference type="PANTHER" id="PTHR43661">
    <property type="entry name" value="D-XYLONATE DEHYDRATASE"/>
    <property type="match status" value="1"/>
</dbReference>
<evidence type="ECO:0000313" key="18">
    <source>
        <dbReference type="EMBL" id="MDQ0204048.1"/>
    </source>
</evidence>
<evidence type="ECO:0000256" key="5">
    <source>
        <dbReference type="ARBA" id="ARBA00022723"/>
    </source>
</evidence>
<dbReference type="InterPro" id="IPR020558">
    <property type="entry name" value="DiOHA_6PGluconate_deHydtase_CS"/>
</dbReference>
<proteinExistence type="inferred from homology"/>
<comment type="cofactor">
    <cofactor evidence="15">
        <name>[2Fe-2S] cluster</name>
        <dbReference type="ChEBI" id="CHEBI:190135"/>
    </cofactor>
    <text evidence="15">Binds 1 [2Fe-2S] cluster per subunit. This cluster acts as a Lewis acid cofactor.</text>
</comment>
<evidence type="ECO:0000256" key="2">
    <source>
        <dbReference type="ARBA" id="ARBA00006486"/>
    </source>
</evidence>